<organism evidence="5">
    <name type="scientific">marine sediment metagenome</name>
    <dbReference type="NCBI Taxonomy" id="412755"/>
    <lineage>
        <taxon>unclassified sequences</taxon>
        <taxon>metagenomes</taxon>
        <taxon>ecological metagenomes</taxon>
    </lineage>
</organism>
<evidence type="ECO:0000256" key="1">
    <source>
        <dbReference type="ARBA" id="ARBA00022884"/>
    </source>
</evidence>
<feature type="domain" description="K Homology" evidence="4">
    <location>
        <begin position="72"/>
        <end position="139"/>
    </location>
</feature>
<dbReference type="CDD" id="cd22431">
    <property type="entry name" value="KH-I_RNaseY"/>
    <property type="match status" value="1"/>
</dbReference>
<sequence length="175" mass="19517">QMKWREELERVAGISTEEAKRSLLESIKKEARNEAAQIIQQVEKEARETANKKARKILAIAIQRCAVDEATDTVISTLTLPNDEMKGRVIGREGRNIRTFEALTGVDLIVDDTPETVVISCFDPIRRKIAQVSLERLIADSRIHPARIEEEEGDLPGISNDANTGCRGKYSSSSQ</sequence>
<dbReference type="SUPFAM" id="SSF54791">
    <property type="entry name" value="Eukaryotic type KH-domain (KH-domain type I)"/>
    <property type="match status" value="1"/>
</dbReference>
<dbReference type="Pfam" id="PF12072">
    <property type="entry name" value="RNase_Y_N"/>
    <property type="match status" value="1"/>
</dbReference>
<dbReference type="SMART" id="SM00322">
    <property type="entry name" value="KH"/>
    <property type="match status" value="1"/>
</dbReference>
<proteinExistence type="predicted"/>
<dbReference type="InterPro" id="IPR004087">
    <property type="entry name" value="KH_dom"/>
</dbReference>
<evidence type="ECO:0000256" key="3">
    <source>
        <dbReference type="SAM" id="MobiDB-lite"/>
    </source>
</evidence>
<comment type="caution">
    <text evidence="5">The sequence shown here is derived from an EMBL/GenBank/DDBJ whole genome shotgun (WGS) entry which is preliminary data.</text>
</comment>
<protein>
    <recommendedName>
        <fullName evidence="4">K Homology domain-containing protein</fullName>
    </recommendedName>
</protein>
<dbReference type="AlphaFoldDB" id="X1DHB5"/>
<keyword evidence="1" id="KW-0694">RNA-binding</keyword>
<dbReference type="PANTHER" id="PTHR12826:SF15">
    <property type="entry name" value="RIBONUCLEASE Y"/>
    <property type="match status" value="1"/>
</dbReference>
<keyword evidence="2" id="KW-0175">Coiled coil</keyword>
<dbReference type="InterPro" id="IPR022711">
    <property type="entry name" value="RNase_Y_N"/>
</dbReference>
<dbReference type="Pfam" id="PF00013">
    <property type="entry name" value="KH_1"/>
    <property type="match status" value="1"/>
</dbReference>
<feature type="coiled-coil region" evidence="2">
    <location>
        <begin position="14"/>
        <end position="52"/>
    </location>
</feature>
<gene>
    <name evidence="5" type="ORF">S03H2_06694</name>
</gene>
<feature type="region of interest" description="Disordered" evidence="3">
    <location>
        <begin position="149"/>
        <end position="175"/>
    </location>
</feature>
<dbReference type="EMBL" id="BARU01002975">
    <property type="protein sequence ID" value="GAH19552.1"/>
    <property type="molecule type" value="Genomic_DNA"/>
</dbReference>
<dbReference type="Gene3D" id="3.30.1370.10">
    <property type="entry name" value="K Homology domain, type 1"/>
    <property type="match status" value="1"/>
</dbReference>
<evidence type="ECO:0000256" key="2">
    <source>
        <dbReference type="SAM" id="Coils"/>
    </source>
</evidence>
<reference evidence="5" key="1">
    <citation type="journal article" date="2014" name="Front. Microbiol.">
        <title>High frequency of phylogenetically diverse reductive dehalogenase-homologous genes in deep subseafloor sedimentary metagenomes.</title>
        <authorList>
            <person name="Kawai M."/>
            <person name="Futagami T."/>
            <person name="Toyoda A."/>
            <person name="Takaki Y."/>
            <person name="Nishi S."/>
            <person name="Hori S."/>
            <person name="Arai W."/>
            <person name="Tsubouchi T."/>
            <person name="Morono Y."/>
            <person name="Uchiyama I."/>
            <person name="Ito T."/>
            <person name="Fujiyama A."/>
            <person name="Inagaki F."/>
            <person name="Takami H."/>
        </authorList>
    </citation>
    <scope>NUCLEOTIDE SEQUENCE</scope>
    <source>
        <strain evidence="5">Expedition CK06-06</strain>
    </source>
</reference>
<evidence type="ECO:0000259" key="4">
    <source>
        <dbReference type="SMART" id="SM00322"/>
    </source>
</evidence>
<accession>X1DHB5</accession>
<name>X1DHB5_9ZZZZ</name>
<feature type="non-terminal residue" evidence="5">
    <location>
        <position position="1"/>
    </location>
</feature>
<evidence type="ECO:0000313" key="5">
    <source>
        <dbReference type="EMBL" id="GAH19552.1"/>
    </source>
</evidence>
<dbReference type="InterPro" id="IPR036612">
    <property type="entry name" value="KH_dom_type_1_sf"/>
</dbReference>
<dbReference type="PANTHER" id="PTHR12826">
    <property type="entry name" value="RIBONUCLEASE Y"/>
    <property type="match status" value="1"/>
</dbReference>
<dbReference type="InterPro" id="IPR004088">
    <property type="entry name" value="KH_dom_type_1"/>
</dbReference>
<dbReference type="GO" id="GO:0003723">
    <property type="term" value="F:RNA binding"/>
    <property type="evidence" value="ECO:0007669"/>
    <property type="project" value="UniProtKB-KW"/>
</dbReference>